<accession>A0A6A3QCI2</accession>
<keyword evidence="1" id="KW-1133">Transmembrane helix</keyword>
<feature type="non-terminal residue" evidence="2">
    <location>
        <position position="203"/>
    </location>
</feature>
<proteinExistence type="predicted"/>
<name>A0A6A3QCI2_9STRA</name>
<evidence type="ECO:0000313" key="3">
    <source>
        <dbReference type="EMBL" id="KAE9179726.1"/>
    </source>
</evidence>
<sequence length="203" mass="22057">MVSSAGEGESTMGSLQVPTTAYMEVSSPRIPSSATSSRAVNLRRRKIEIVEVYTYALLGLMAMFSCACMLLKGKRSEIPRDIHASWTVVVVGFVLIVVGIFANLLGDPKALMYFAIYFIIVMLGMFIMFERVTILGYMLVMLKKMAPSRYGKAAAVGLATGSSEEIEHTGARGGGTIARTIVSIRDAPIVFFCKVPDLTIINK</sequence>
<dbReference type="EMBL" id="QXFZ01002853">
    <property type="protein sequence ID" value="KAE9073218.1"/>
    <property type="molecule type" value="Genomic_DNA"/>
</dbReference>
<feature type="transmembrane region" description="Helical" evidence="1">
    <location>
        <begin position="83"/>
        <end position="105"/>
    </location>
</feature>
<feature type="transmembrane region" description="Helical" evidence="1">
    <location>
        <begin position="52"/>
        <end position="71"/>
    </location>
</feature>
<evidence type="ECO:0000313" key="2">
    <source>
        <dbReference type="EMBL" id="KAE9073218.1"/>
    </source>
</evidence>
<reference evidence="2 4" key="1">
    <citation type="submission" date="2018-08" db="EMBL/GenBank/DDBJ databases">
        <title>Genomic investigation of the strawberry pathogen Phytophthora fragariae indicates pathogenicity is determined by transcriptional variation in three key races.</title>
        <authorList>
            <person name="Adams T.M."/>
            <person name="Armitage A.D."/>
            <person name="Sobczyk M.K."/>
            <person name="Bates H.J."/>
            <person name="Dunwell J.M."/>
            <person name="Nellist C.F."/>
            <person name="Harrison R.J."/>
        </authorList>
    </citation>
    <scope>NUCLEOTIDE SEQUENCE [LARGE SCALE GENOMIC DNA]</scope>
    <source>
        <strain evidence="3 5">BC-23</strain>
        <strain evidence="2 4">NOV-71</strain>
    </source>
</reference>
<dbReference type="AlphaFoldDB" id="A0A6A3QCI2"/>
<dbReference type="Proteomes" id="UP000441208">
    <property type="component" value="Unassembled WGS sequence"/>
</dbReference>
<protein>
    <submittedName>
        <fullName evidence="2">Uncharacterized protein</fullName>
    </submittedName>
</protein>
<feature type="transmembrane region" description="Helical" evidence="1">
    <location>
        <begin position="111"/>
        <end position="140"/>
    </location>
</feature>
<gene>
    <name evidence="3" type="ORF">PF004_g25065</name>
    <name evidence="2" type="ORF">PF007_g25884</name>
</gene>
<keyword evidence="1" id="KW-0812">Transmembrane</keyword>
<evidence type="ECO:0000313" key="4">
    <source>
        <dbReference type="Proteomes" id="UP000441208"/>
    </source>
</evidence>
<dbReference type="EMBL" id="QXGC01002984">
    <property type="protein sequence ID" value="KAE9179726.1"/>
    <property type="molecule type" value="Genomic_DNA"/>
</dbReference>
<comment type="caution">
    <text evidence="2">The sequence shown here is derived from an EMBL/GenBank/DDBJ whole genome shotgun (WGS) entry which is preliminary data.</text>
</comment>
<dbReference type="Proteomes" id="UP000476176">
    <property type="component" value="Unassembled WGS sequence"/>
</dbReference>
<evidence type="ECO:0000256" key="1">
    <source>
        <dbReference type="SAM" id="Phobius"/>
    </source>
</evidence>
<organism evidence="2 4">
    <name type="scientific">Phytophthora fragariae</name>
    <dbReference type="NCBI Taxonomy" id="53985"/>
    <lineage>
        <taxon>Eukaryota</taxon>
        <taxon>Sar</taxon>
        <taxon>Stramenopiles</taxon>
        <taxon>Oomycota</taxon>
        <taxon>Peronosporomycetes</taxon>
        <taxon>Peronosporales</taxon>
        <taxon>Peronosporaceae</taxon>
        <taxon>Phytophthora</taxon>
    </lineage>
</organism>
<keyword evidence="1" id="KW-0472">Membrane</keyword>
<evidence type="ECO:0000313" key="5">
    <source>
        <dbReference type="Proteomes" id="UP000476176"/>
    </source>
</evidence>